<evidence type="ECO:0000256" key="1">
    <source>
        <dbReference type="SAM" id="MobiDB-lite"/>
    </source>
</evidence>
<evidence type="ECO:0000313" key="2">
    <source>
        <dbReference type="EMBL" id="MDS1115301.1"/>
    </source>
</evidence>
<evidence type="ECO:0000313" key="3">
    <source>
        <dbReference type="Proteomes" id="UP001265083"/>
    </source>
</evidence>
<dbReference type="EMBL" id="JAVLUS010000013">
    <property type="protein sequence ID" value="MDS1115301.1"/>
    <property type="molecule type" value="Genomic_DNA"/>
</dbReference>
<protein>
    <submittedName>
        <fullName evidence="2">Uncharacterized protein</fullName>
    </submittedName>
</protein>
<keyword evidence="3" id="KW-1185">Reference proteome</keyword>
<dbReference type="Proteomes" id="UP001265083">
    <property type="component" value="Unassembled WGS sequence"/>
</dbReference>
<proteinExistence type="predicted"/>
<accession>A0ABU2GV06</accession>
<gene>
    <name evidence="2" type="ORF">RD149_16200</name>
</gene>
<organism evidence="2 3">
    <name type="scientific">Gordonia westfalica</name>
    <dbReference type="NCBI Taxonomy" id="158898"/>
    <lineage>
        <taxon>Bacteria</taxon>
        <taxon>Bacillati</taxon>
        <taxon>Actinomycetota</taxon>
        <taxon>Actinomycetes</taxon>
        <taxon>Mycobacteriales</taxon>
        <taxon>Gordoniaceae</taxon>
        <taxon>Gordonia</taxon>
    </lineage>
</organism>
<feature type="region of interest" description="Disordered" evidence="1">
    <location>
        <begin position="71"/>
        <end position="105"/>
    </location>
</feature>
<reference evidence="2 3" key="1">
    <citation type="submission" date="2023-08" db="EMBL/GenBank/DDBJ databases">
        <title>Bioegradation of LLDPE and BLDPE plastic by marine bacteria from coast plastic debris.</title>
        <authorList>
            <person name="Rong Z."/>
        </authorList>
    </citation>
    <scope>NUCLEOTIDE SEQUENCE [LARGE SCALE GENOMIC DNA]</scope>
    <source>
        <strain evidence="2 3">Z-2</strain>
    </source>
</reference>
<name>A0ABU2GV06_9ACTN</name>
<sequence>MPVSKSGPYRRTLKVGAGVIVEDGEDSLYNDPRVFIHLNTDDDKVDEDAYMTADEAEKVVWELSAALSVARNPQQSQGKDERGLPANQVTGPIPTAEEVGSRLKPDGGDHTALAHFTAGEAETIVERYDYKMPDGTIDSDYEVRANWPDHGCGIADFQLQRDSWHHLDDMIAVLTAARLYTRELVAA</sequence>
<comment type="caution">
    <text evidence="2">The sequence shown here is derived from an EMBL/GenBank/DDBJ whole genome shotgun (WGS) entry which is preliminary data.</text>
</comment>